<keyword evidence="5 7" id="KW-1133">Transmembrane helix</keyword>
<organism evidence="9 10">
    <name type="scientific">Phototrophicus methaneseepsis</name>
    <dbReference type="NCBI Taxonomy" id="2710758"/>
    <lineage>
        <taxon>Bacteria</taxon>
        <taxon>Bacillati</taxon>
        <taxon>Chloroflexota</taxon>
        <taxon>Candidatus Thermofontia</taxon>
        <taxon>Phototrophicales</taxon>
        <taxon>Phototrophicaceae</taxon>
        <taxon>Phototrophicus</taxon>
    </lineage>
</organism>
<dbReference type="EMBL" id="CP062983">
    <property type="protein sequence ID" value="QPC81236.1"/>
    <property type="molecule type" value="Genomic_DNA"/>
</dbReference>
<keyword evidence="2 7" id="KW-0813">Transport</keyword>
<protein>
    <submittedName>
        <fullName evidence="9">ABC transporter permease</fullName>
    </submittedName>
</protein>
<feature type="transmembrane region" description="Helical" evidence="7">
    <location>
        <begin position="89"/>
        <end position="107"/>
    </location>
</feature>
<dbReference type="PANTHER" id="PTHR43386">
    <property type="entry name" value="OLIGOPEPTIDE TRANSPORT SYSTEM PERMEASE PROTEIN APPC"/>
    <property type="match status" value="1"/>
</dbReference>
<accession>A0A7S8E6E7</accession>
<evidence type="ECO:0000256" key="2">
    <source>
        <dbReference type="ARBA" id="ARBA00022448"/>
    </source>
</evidence>
<dbReference type="PANTHER" id="PTHR43386:SF1">
    <property type="entry name" value="D,D-DIPEPTIDE TRANSPORT SYSTEM PERMEASE PROTEIN DDPC-RELATED"/>
    <property type="match status" value="1"/>
</dbReference>
<keyword evidence="6 7" id="KW-0472">Membrane</keyword>
<dbReference type="InterPro" id="IPR000515">
    <property type="entry name" value="MetI-like"/>
</dbReference>
<sequence length="218" mass="23199">MPNTEHILGTDYLGRDVWSRLLYGGRYTLGGAFISTLLAVVTGSTLGLISVSSNSYFNQAILAVIHAVLAIPGLLLALTVLTLMGQGSLALYFAVGIAQVAPIALVVRSASQQIGVTDYVLAAHAMGSTRTAVLRRHILRGIWSVLRAYGLVVFSYAIMNGAALSFLGFGDPGQPDWGIMLSEGRNSFRVASWPAIAPGLAIVVTLMLMNRLADRLPR</sequence>
<dbReference type="SUPFAM" id="SSF161098">
    <property type="entry name" value="MetI-like"/>
    <property type="match status" value="1"/>
</dbReference>
<evidence type="ECO:0000256" key="4">
    <source>
        <dbReference type="ARBA" id="ARBA00022692"/>
    </source>
</evidence>
<dbReference type="GO" id="GO:0005886">
    <property type="term" value="C:plasma membrane"/>
    <property type="evidence" value="ECO:0007669"/>
    <property type="project" value="UniProtKB-SubCell"/>
</dbReference>
<evidence type="ECO:0000256" key="5">
    <source>
        <dbReference type="ARBA" id="ARBA00022989"/>
    </source>
</evidence>
<keyword evidence="10" id="KW-1185">Reference proteome</keyword>
<feature type="transmembrane region" description="Helical" evidence="7">
    <location>
        <begin position="27"/>
        <end position="49"/>
    </location>
</feature>
<dbReference type="InterPro" id="IPR035906">
    <property type="entry name" value="MetI-like_sf"/>
</dbReference>
<dbReference type="InterPro" id="IPR050366">
    <property type="entry name" value="BP-dependent_transpt_permease"/>
</dbReference>
<dbReference type="Pfam" id="PF00528">
    <property type="entry name" value="BPD_transp_1"/>
    <property type="match status" value="1"/>
</dbReference>
<feature type="transmembrane region" description="Helical" evidence="7">
    <location>
        <begin position="145"/>
        <end position="170"/>
    </location>
</feature>
<reference evidence="9 10" key="1">
    <citation type="submission" date="2020-02" db="EMBL/GenBank/DDBJ databases">
        <authorList>
            <person name="Zheng R.K."/>
            <person name="Sun C.M."/>
        </authorList>
    </citation>
    <scope>NUCLEOTIDE SEQUENCE [LARGE SCALE GENOMIC DNA]</scope>
    <source>
        <strain evidence="10">rifampicinis</strain>
    </source>
</reference>
<evidence type="ECO:0000256" key="7">
    <source>
        <dbReference type="RuleBase" id="RU363032"/>
    </source>
</evidence>
<dbReference type="CDD" id="cd06261">
    <property type="entry name" value="TM_PBP2"/>
    <property type="match status" value="1"/>
</dbReference>
<comment type="similarity">
    <text evidence="7">Belongs to the binding-protein-dependent transport system permease family.</text>
</comment>
<keyword evidence="4 7" id="KW-0812">Transmembrane</keyword>
<proteinExistence type="inferred from homology"/>
<keyword evidence="3" id="KW-1003">Cell membrane</keyword>
<feature type="domain" description="ABC transmembrane type-1" evidence="8">
    <location>
        <begin position="25"/>
        <end position="213"/>
    </location>
</feature>
<dbReference type="Gene3D" id="1.10.3720.10">
    <property type="entry name" value="MetI-like"/>
    <property type="match status" value="1"/>
</dbReference>
<evidence type="ECO:0000256" key="6">
    <source>
        <dbReference type="ARBA" id="ARBA00023136"/>
    </source>
</evidence>
<dbReference type="RefSeq" id="WP_195169309.1">
    <property type="nucleotide sequence ID" value="NZ_CP062983.1"/>
</dbReference>
<evidence type="ECO:0000313" key="10">
    <source>
        <dbReference type="Proteomes" id="UP000594468"/>
    </source>
</evidence>
<evidence type="ECO:0000313" key="9">
    <source>
        <dbReference type="EMBL" id="QPC81236.1"/>
    </source>
</evidence>
<name>A0A7S8E6E7_9CHLR</name>
<evidence type="ECO:0000256" key="1">
    <source>
        <dbReference type="ARBA" id="ARBA00004651"/>
    </source>
</evidence>
<dbReference type="Proteomes" id="UP000594468">
    <property type="component" value="Chromosome"/>
</dbReference>
<dbReference type="AlphaFoldDB" id="A0A7S8E6E7"/>
<evidence type="ECO:0000259" key="8">
    <source>
        <dbReference type="PROSITE" id="PS50928"/>
    </source>
</evidence>
<feature type="transmembrane region" description="Helical" evidence="7">
    <location>
        <begin position="61"/>
        <end position="83"/>
    </location>
</feature>
<comment type="subcellular location">
    <subcellularLocation>
        <location evidence="1 7">Cell membrane</location>
        <topology evidence="1 7">Multi-pass membrane protein</topology>
    </subcellularLocation>
</comment>
<evidence type="ECO:0000256" key="3">
    <source>
        <dbReference type="ARBA" id="ARBA00022475"/>
    </source>
</evidence>
<feature type="transmembrane region" description="Helical" evidence="7">
    <location>
        <begin position="190"/>
        <end position="209"/>
    </location>
</feature>
<dbReference type="GO" id="GO:0055085">
    <property type="term" value="P:transmembrane transport"/>
    <property type="evidence" value="ECO:0007669"/>
    <property type="project" value="InterPro"/>
</dbReference>
<dbReference type="KEGG" id="pmet:G4Y79_16165"/>
<gene>
    <name evidence="9" type="ORF">G4Y79_16165</name>
</gene>
<dbReference type="PROSITE" id="PS50928">
    <property type="entry name" value="ABC_TM1"/>
    <property type="match status" value="1"/>
</dbReference>